<proteinExistence type="predicted"/>
<dbReference type="RefSeq" id="WP_046466670.1">
    <property type="nucleotide sequence ID" value="NZ_FPKT01000001.1"/>
</dbReference>
<dbReference type="Pfam" id="PF02517">
    <property type="entry name" value="Rce1-like"/>
    <property type="match status" value="1"/>
</dbReference>
<keyword evidence="3" id="KW-0378">Hydrolase</keyword>
<keyword evidence="1" id="KW-0472">Membrane</keyword>
<feature type="transmembrane region" description="Helical" evidence="1">
    <location>
        <begin position="130"/>
        <end position="149"/>
    </location>
</feature>
<protein>
    <submittedName>
        <fullName evidence="3">CAAX protease self-immunity</fullName>
    </submittedName>
</protein>
<accession>A0ABY1H4C2</accession>
<gene>
    <name evidence="3" type="ORF">SAMN03097721_00578</name>
</gene>
<dbReference type="GO" id="GO:0008233">
    <property type="term" value="F:peptidase activity"/>
    <property type="evidence" value="ECO:0007669"/>
    <property type="project" value="UniProtKB-KW"/>
</dbReference>
<keyword evidence="3" id="KW-0645">Protease</keyword>
<sequence length="194" mass="22516">MVINTPTLENKIKIILFSILLVIFSSASLSISIGIFSILIKNEFVLQLCTLLSFIISFIIIPILFIKLFKLNSVEGLSINVNKCLLIFLCFIFMSFITKDYLITFYFLCVAIGEEYLFRHIIYKILSKEFNIVLISIIGSILFAFLLHLNEPFLINLINRFPSSIILYFIRYNINLSFSIITHWIYNLLLTYLG</sequence>
<feature type="transmembrane region" description="Helical" evidence="1">
    <location>
        <begin position="101"/>
        <end position="118"/>
    </location>
</feature>
<feature type="transmembrane region" description="Helical" evidence="1">
    <location>
        <begin position="44"/>
        <end position="65"/>
    </location>
</feature>
<evidence type="ECO:0000259" key="2">
    <source>
        <dbReference type="Pfam" id="PF02517"/>
    </source>
</evidence>
<organism evidence="3 4">
    <name type="scientific">Staphylococcus pasteuri</name>
    <dbReference type="NCBI Taxonomy" id="45972"/>
    <lineage>
        <taxon>Bacteria</taxon>
        <taxon>Bacillati</taxon>
        <taxon>Bacillota</taxon>
        <taxon>Bacilli</taxon>
        <taxon>Bacillales</taxon>
        <taxon>Staphylococcaceae</taxon>
        <taxon>Staphylococcus</taxon>
    </lineage>
</organism>
<dbReference type="EMBL" id="FPKT01000001">
    <property type="protein sequence ID" value="SFZ73289.1"/>
    <property type="molecule type" value="Genomic_DNA"/>
</dbReference>
<feature type="transmembrane region" description="Helical" evidence="1">
    <location>
        <begin position="12"/>
        <end position="38"/>
    </location>
</feature>
<keyword evidence="1" id="KW-1133">Transmembrane helix</keyword>
<dbReference type="Proteomes" id="UP000182665">
    <property type="component" value="Unassembled WGS sequence"/>
</dbReference>
<keyword evidence="1" id="KW-0812">Transmembrane</keyword>
<feature type="domain" description="CAAX prenyl protease 2/Lysostaphin resistance protein A-like" evidence="2">
    <location>
        <begin position="102"/>
        <end position="189"/>
    </location>
</feature>
<evidence type="ECO:0000313" key="4">
    <source>
        <dbReference type="Proteomes" id="UP000182665"/>
    </source>
</evidence>
<dbReference type="InterPro" id="IPR003675">
    <property type="entry name" value="Rce1/LyrA-like_dom"/>
</dbReference>
<comment type="caution">
    <text evidence="3">The sequence shown here is derived from an EMBL/GenBank/DDBJ whole genome shotgun (WGS) entry which is preliminary data.</text>
</comment>
<evidence type="ECO:0000256" key="1">
    <source>
        <dbReference type="SAM" id="Phobius"/>
    </source>
</evidence>
<feature type="transmembrane region" description="Helical" evidence="1">
    <location>
        <begin position="169"/>
        <end position="193"/>
    </location>
</feature>
<keyword evidence="4" id="KW-1185">Reference proteome</keyword>
<feature type="transmembrane region" description="Helical" evidence="1">
    <location>
        <begin position="77"/>
        <end position="95"/>
    </location>
</feature>
<dbReference type="GO" id="GO:0006508">
    <property type="term" value="P:proteolysis"/>
    <property type="evidence" value="ECO:0007669"/>
    <property type="project" value="UniProtKB-KW"/>
</dbReference>
<reference evidence="3 4" key="1">
    <citation type="submission" date="2016-11" db="EMBL/GenBank/DDBJ databases">
        <authorList>
            <person name="Varghese N."/>
            <person name="Submissions S."/>
        </authorList>
    </citation>
    <scope>NUCLEOTIDE SEQUENCE [LARGE SCALE GENOMIC DNA]</scope>
    <source>
        <strain evidence="3 4">NFIX07</strain>
    </source>
</reference>
<name>A0ABY1H4C2_9STAP</name>
<evidence type="ECO:0000313" key="3">
    <source>
        <dbReference type="EMBL" id="SFZ73289.1"/>
    </source>
</evidence>